<evidence type="ECO:0000313" key="3">
    <source>
        <dbReference type="EMBL" id="KAG2454179.1"/>
    </source>
</evidence>
<protein>
    <recommendedName>
        <fullName evidence="2">Pherophorin domain-containing protein</fullName>
    </recommendedName>
</protein>
<proteinExistence type="predicted"/>
<dbReference type="AlphaFoldDB" id="A0A836BCW9"/>
<evidence type="ECO:0000256" key="1">
    <source>
        <dbReference type="SAM" id="SignalP"/>
    </source>
</evidence>
<reference evidence="3" key="1">
    <citation type="journal article" date="2020" name="bioRxiv">
        <title>Comparative genomics of Chlamydomonas.</title>
        <authorList>
            <person name="Craig R.J."/>
            <person name="Hasan A.R."/>
            <person name="Ness R.W."/>
            <person name="Keightley P.D."/>
        </authorList>
    </citation>
    <scope>NUCLEOTIDE SEQUENCE</scope>
    <source>
        <strain evidence="3">CCAP 11/173</strain>
    </source>
</reference>
<sequence>MKMATRSVVLVAMALLCLGAVSAARTGAKGAVWPALSNCQQKADTTAFRVKSNTTTALPGNTVCFGFSAVSAPSGNCGKATTLERVAIWASHASRTAINGYSIRTATTTTAVSGTWAKKGDSSDELTFSKLGWTAQWVAANSPRICLTLDHDVTLDDICVGKKCVVALYSVGAKNAKCCPVYQI</sequence>
<feature type="chain" id="PRO_5032428285" description="Pherophorin domain-containing protein" evidence="1">
    <location>
        <begin position="24"/>
        <end position="184"/>
    </location>
</feature>
<keyword evidence="1" id="KW-0732">Signal</keyword>
<name>A0A836BCW9_9CHLO</name>
<evidence type="ECO:0000259" key="2">
    <source>
        <dbReference type="Pfam" id="PF12499"/>
    </source>
</evidence>
<gene>
    <name evidence="3" type="ORF">HYH02_001214</name>
</gene>
<dbReference type="Proteomes" id="UP000613740">
    <property type="component" value="Unassembled WGS sequence"/>
</dbReference>
<evidence type="ECO:0000313" key="4">
    <source>
        <dbReference type="Proteomes" id="UP000613740"/>
    </source>
</evidence>
<dbReference type="InterPro" id="IPR024616">
    <property type="entry name" value="Pherophorin"/>
</dbReference>
<accession>A0A836BCW9</accession>
<feature type="signal peptide" evidence="1">
    <location>
        <begin position="1"/>
        <end position="23"/>
    </location>
</feature>
<dbReference type="OrthoDB" id="528408at2759"/>
<keyword evidence="4" id="KW-1185">Reference proteome</keyword>
<dbReference type="Pfam" id="PF12499">
    <property type="entry name" value="DUF3707"/>
    <property type="match status" value="1"/>
</dbReference>
<feature type="domain" description="Pherophorin" evidence="2">
    <location>
        <begin position="37"/>
        <end position="180"/>
    </location>
</feature>
<dbReference type="EMBL" id="JAEHOD010000002">
    <property type="protein sequence ID" value="KAG2454179.1"/>
    <property type="molecule type" value="Genomic_DNA"/>
</dbReference>
<organism evidence="3 4">
    <name type="scientific">Chlamydomonas schloesseri</name>
    <dbReference type="NCBI Taxonomy" id="2026947"/>
    <lineage>
        <taxon>Eukaryota</taxon>
        <taxon>Viridiplantae</taxon>
        <taxon>Chlorophyta</taxon>
        <taxon>core chlorophytes</taxon>
        <taxon>Chlorophyceae</taxon>
        <taxon>CS clade</taxon>
        <taxon>Chlamydomonadales</taxon>
        <taxon>Chlamydomonadaceae</taxon>
        <taxon>Chlamydomonas</taxon>
    </lineage>
</organism>
<comment type="caution">
    <text evidence="3">The sequence shown here is derived from an EMBL/GenBank/DDBJ whole genome shotgun (WGS) entry which is preliminary data.</text>
</comment>